<organism evidence="2 3">
    <name type="scientific">Candidatus Mediterraneibacter caccavium</name>
    <dbReference type="NCBI Taxonomy" id="2838661"/>
    <lineage>
        <taxon>Bacteria</taxon>
        <taxon>Bacillati</taxon>
        <taxon>Bacillota</taxon>
        <taxon>Clostridia</taxon>
        <taxon>Lachnospirales</taxon>
        <taxon>Lachnospiraceae</taxon>
        <taxon>Mediterraneibacter</taxon>
    </lineage>
</organism>
<feature type="region of interest" description="Disordered" evidence="1">
    <location>
        <begin position="1"/>
        <end position="32"/>
    </location>
</feature>
<accession>A0A9D2AT08</accession>
<dbReference type="Proteomes" id="UP000824243">
    <property type="component" value="Unassembled WGS sequence"/>
</dbReference>
<reference evidence="2" key="2">
    <citation type="submission" date="2021-04" db="EMBL/GenBank/DDBJ databases">
        <authorList>
            <person name="Gilroy R."/>
        </authorList>
    </citation>
    <scope>NUCLEOTIDE SEQUENCE</scope>
    <source>
        <strain evidence="2">ChiSjej5B23-15282</strain>
    </source>
</reference>
<feature type="compositionally biased region" description="Polar residues" evidence="1">
    <location>
        <begin position="14"/>
        <end position="27"/>
    </location>
</feature>
<evidence type="ECO:0000256" key="1">
    <source>
        <dbReference type="SAM" id="MobiDB-lite"/>
    </source>
</evidence>
<sequence>MAKAKSGGGGGGTSNYNDLTNKPTLNGVTIEGDKTSEDYGIVAPTPQQQLETYIENYYALRRTGKIYQTKLWKFASNPTSTGEKLLDNAGLVFEPSTDTEEGRDDYLNGQNPLFEWVHCNYTRDADGTARPTAIEGMSNYATTGAVDVGAMQMSFWWKWDTSNADYDLITISDTPHPELGLVPWVECEKADGTVIPWCIGSKYVSGIASDGKLRSQPGLKPERKQSHNNMITNYQAKGEGYWGAGAVRNTFQIIFNIIKGATKSSQALYAGCTSYSFQYEAAVQSEEAHTYFPVTNAQANSIVVGGYVSVGYGYSTGSTISNNRSYDSVHAYADSVKVLSIEDLDGNNKAVYLDIPEEDAFDTMPHVYSESLSAPVILSSIHYRSGATDAVRGRHDGSPGSNTDGKRPYRVQGREYAVGGYIVASDTMTWQNEDGTRTVYSAKKGTEHSSVTNTIQSTYKEAGTIPANSSGSVGDYWIGDVGVDFDTGASYPRAQGSGSSQGVGDYYYAGGTGTNIFREYLQGGYLLSGALAGASCLNSGDALSVVYWFYLACD</sequence>
<dbReference type="EMBL" id="DXFA01000128">
    <property type="protein sequence ID" value="HIX48805.1"/>
    <property type="molecule type" value="Genomic_DNA"/>
</dbReference>
<comment type="caution">
    <text evidence="2">The sequence shown here is derived from an EMBL/GenBank/DDBJ whole genome shotgun (WGS) entry which is preliminary data.</text>
</comment>
<dbReference type="AlphaFoldDB" id="A0A9D2AT08"/>
<feature type="compositionally biased region" description="Gly residues" evidence="1">
    <location>
        <begin position="1"/>
        <end position="13"/>
    </location>
</feature>
<name>A0A9D2AT08_9FIRM</name>
<reference evidence="2" key="1">
    <citation type="journal article" date="2021" name="PeerJ">
        <title>Extensive microbial diversity within the chicken gut microbiome revealed by metagenomics and culture.</title>
        <authorList>
            <person name="Gilroy R."/>
            <person name="Ravi A."/>
            <person name="Getino M."/>
            <person name="Pursley I."/>
            <person name="Horton D.L."/>
            <person name="Alikhan N.F."/>
            <person name="Baker D."/>
            <person name="Gharbi K."/>
            <person name="Hall N."/>
            <person name="Watson M."/>
            <person name="Adriaenssens E.M."/>
            <person name="Foster-Nyarko E."/>
            <person name="Jarju S."/>
            <person name="Secka A."/>
            <person name="Antonio M."/>
            <person name="Oren A."/>
            <person name="Chaudhuri R.R."/>
            <person name="La Ragione R."/>
            <person name="Hildebrand F."/>
            <person name="Pallen M.J."/>
        </authorList>
    </citation>
    <scope>NUCLEOTIDE SEQUENCE</scope>
    <source>
        <strain evidence="2">ChiSjej5B23-15282</strain>
    </source>
</reference>
<proteinExistence type="predicted"/>
<protein>
    <submittedName>
        <fullName evidence="2">Uncharacterized protein</fullName>
    </submittedName>
</protein>
<gene>
    <name evidence="2" type="ORF">H9981_07335</name>
</gene>
<feature type="region of interest" description="Disordered" evidence="1">
    <location>
        <begin position="389"/>
        <end position="408"/>
    </location>
</feature>
<evidence type="ECO:0000313" key="3">
    <source>
        <dbReference type="Proteomes" id="UP000824243"/>
    </source>
</evidence>
<evidence type="ECO:0000313" key="2">
    <source>
        <dbReference type="EMBL" id="HIX48805.1"/>
    </source>
</evidence>